<comment type="subcellular location">
    <subcellularLocation>
        <location evidence="1 10">Cell membrane</location>
        <topology evidence="1 10">Multi-pass membrane protein</topology>
    </subcellularLocation>
</comment>
<gene>
    <name evidence="12" type="primary">LOC108624861</name>
</gene>
<dbReference type="GO" id="GO:0004984">
    <property type="term" value="F:olfactory receptor activity"/>
    <property type="evidence" value="ECO:0007669"/>
    <property type="project" value="InterPro"/>
</dbReference>
<dbReference type="Proteomes" id="UP000694925">
    <property type="component" value="Unplaced"/>
</dbReference>
<evidence type="ECO:0000313" key="11">
    <source>
        <dbReference type="Proteomes" id="UP000694925"/>
    </source>
</evidence>
<organism evidence="11 12">
    <name type="scientific">Ceratina calcarata</name>
    <dbReference type="NCBI Taxonomy" id="156304"/>
    <lineage>
        <taxon>Eukaryota</taxon>
        <taxon>Metazoa</taxon>
        <taxon>Ecdysozoa</taxon>
        <taxon>Arthropoda</taxon>
        <taxon>Hexapoda</taxon>
        <taxon>Insecta</taxon>
        <taxon>Pterygota</taxon>
        <taxon>Neoptera</taxon>
        <taxon>Endopterygota</taxon>
        <taxon>Hymenoptera</taxon>
        <taxon>Apocrita</taxon>
        <taxon>Aculeata</taxon>
        <taxon>Apoidea</taxon>
        <taxon>Anthophila</taxon>
        <taxon>Apidae</taxon>
        <taxon>Ceratina</taxon>
        <taxon>Zadontomerus</taxon>
    </lineage>
</organism>
<dbReference type="InterPro" id="IPR004117">
    <property type="entry name" value="7tm6_olfct_rcpt"/>
</dbReference>
<evidence type="ECO:0000256" key="5">
    <source>
        <dbReference type="ARBA" id="ARBA00022725"/>
    </source>
</evidence>
<reference evidence="12" key="1">
    <citation type="submission" date="2025-08" db="UniProtKB">
        <authorList>
            <consortium name="RefSeq"/>
        </authorList>
    </citation>
    <scope>IDENTIFICATION</scope>
    <source>
        <tissue evidence="12">Whole body</tissue>
    </source>
</reference>
<feature type="transmembrane region" description="Helical" evidence="10">
    <location>
        <begin position="72"/>
        <end position="92"/>
    </location>
</feature>
<dbReference type="GO" id="GO:0005886">
    <property type="term" value="C:plasma membrane"/>
    <property type="evidence" value="ECO:0007669"/>
    <property type="project" value="UniProtKB-SubCell"/>
</dbReference>
<dbReference type="GO" id="GO:0005549">
    <property type="term" value="F:odorant binding"/>
    <property type="evidence" value="ECO:0007669"/>
    <property type="project" value="InterPro"/>
</dbReference>
<evidence type="ECO:0000313" key="12">
    <source>
        <dbReference type="RefSeq" id="XP_026669241.1"/>
    </source>
</evidence>
<comment type="similarity">
    <text evidence="10">Belongs to the insect chemoreceptor superfamily. Heteromeric odorant receptor channel (TC 1.A.69) family.</text>
</comment>
<dbReference type="AlphaFoldDB" id="A0AAJ7S0U4"/>
<keyword evidence="9 10" id="KW-0807">Transducer</keyword>
<keyword evidence="2" id="KW-1003">Cell membrane</keyword>
<dbReference type="PANTHER" id="PTHR21137:SF35">
    <property type="entry name" value="ODORANT RECEPTOR 19A-RELATED"/>
    <property type="match status" value="1"/>
</dbReference>
<dbReference type="RefSeq" id="XP_026669241.1">
    <property type="nucleotide sequence ID" value="XM_026813440.1"/>
</dbReference>
<feature type="non-terminal residue" evidence="12">
    <location>
        <position position="353"/>
    </location>
</feature>
<dbReference type="PANTHER" id="PTHR21137">
    <property type="entry name" value="ODORANT RECEPTOR"/>
    <property type="match status" value="1"/>
</dbReference>
<evidence type="ECO:0000256" key="6">
    <source>
        <dbReference type="ARBA" id="ARBA00022989"/>
    </source>
</evidence>
<evidence type="ECO:0000256" key="8">
    <source>
        <dbReference type="ARBA" id="ARBA00023170"/>
    </source>
</evidence>
<accession>A0AAJ7S0U4</accession>
<proteinExistence type="inferred from homology"/>
<keyword evidence="3 10" id="KW-0716">Sensory transduction</keyword>
<feature type="transmembrane region" description="Helical" evidence="10">
    <location>
        <begin position="40"/>
        <end position="60"/>
    </location>
</feature>
<protein>
    <recommendedName>
        <fullName evidence="10">Odorant receptor</fullName>
    </recommendedName>
</protein>
<keyword evidence="11" id="KW-1185">Reference proteome</keyword>
<feature type="transmembrane region" description="Helical" evidence="10">
    <location>
        <begin position="127"/>
        <end position="149"/>
    </location>
</feature>
<evidence type="ECO:0000256" key="10">
    <source>
        <dbReference type="RuleBase" id="RU351113"/>
    </source>
</evidence>
<sequence>MFDNVTPERAISFTKYSVIVTALWPLPPTATKFERIRYTALRTFFTMNAISLLLALLNAIRVHKESPMEVTRAVQMSSALFMLLANTVSGVYQYDRFQRVLEEVKNYLENAELYERSVLQKYIDNHCALYGVLGVWVYVSALVFIVGFIPTPDPMPCNAVYPFRIDHEPLHTIVLLHQCVAALQIVSNLNLNIQTALLTFFSAARFEILMIKMRDVKDGATLVTCMTQYHDTKQFAQEVIKGVTPYCFLTVAACFIASTFSAISLIGNLPNSIKVQFAMQVISGLTETFMCALPCEYLMSMSVDVMNGLYESDWYNQARGLQRSVLIGLAPQVPLIVRIPCLLSGLTLNYFCA</sequence>
<keyword evidence="4 10" id="KW-0812">Transmembrane</keyword>
<feature type="transmembrane region" description="Helical" evidence="10">
    <location>
        <begin position="243"/>
        <end position="266"/>
    </location>
</feature>
<evidence type="ECO:0000256" key="2">
    <source>
        <dbReference type="ARBA" id="ARBA00022475"/>
    </source>
</evidence>
<keyword evidence="5 10" id="KW-0552">Olfaction</keyword>
<dbReference type="Pfam" id="PF02949">
    <property type="entry name" value="7tm_6"/>
    <property type="match status" value="1"/>
</dbReference>
<keyword evidence="6 10" id="KW-1133">Transmembrane helix</keyword>
<name>A0AAJ7S0U4_9HYME</name>
<comment type="caution">
    <text evidence="10">Lacks conserved residue(s) required for the propagation of feature annotation.</text>
</comment>
<dbReference type="GeneID" id="108624861"/>
<keyword evidence="8 10" id="KW-0675">Receptor</keyword>
<dbReference type="KEGG" id="ccal:108624861"/>
<dbReference type="GO" id="GO:0007165">
    <property type="term" value="P:signal transduction"/>
    <property type="evidence" value="ECO:0007669"/>
    <property type="project" value="UniProtKB-KW"/>
</dbReference>
<keyword evidence="7 10" id="KW-0472">Membrane</keyword>
<evidence type="ECO:0000256" key="1">
    <source>
        <dbReference type="ARBA" id="ARBA00004651"/>
    </source>
</evidence>
<evidence type="ECO:0000256" key="3">
    <source>
        <dbReference type="ARBA" id="ARBA00022606"/>
    </source>
</evidence>
<evidence type="ECO:0000256" key="7">
    <source>
        <dbReference type="ARBA" id="ARBA00023136"/>
    </source>
</evidence>
<evidence type="ECO:0000256" key="4">
    <source>
        <dbReference type="ARBA" id="ARBA00022692"/>
    </source>
</evidence>
<evidence type="ECO:0000256" key="9">
    <source>
        <dbReference type="ARBA" id="ARBA00023224"/>
    </source>
</evidence>